<evidence type="ECO:0000256" key="4">
    <source>
        <dbReference type="PROSITE-ProRule" id="PRU00810"/>
    </source>
</evidence>
<sequence length="1210" mass="137319">MKRLRDEVYMNPQFKRPFGSSSSRGESIDTAGVIARVKELFKGHPNLILGFNTFLPKGYEITLSDEEEAPPKRTVEFEEAISFVNKIKVAALFDDHPDLLDEFTRFLPDTSATASAPHPSFGRHSFPRYDERSSALPTMRQSLIDKQRPRRDRVTDPNGERDLSVERPDMDDDKTVMKLHKEQKKHPEKENRDRRNRDQDDRDPETENNGDTSMHRLSEKRKSARKVEDFGGNSNFAPYDDKDALKSMYSQEFTFCEKVKERLRSADDYQAFLKCLHIYSTEIITRKELQSLVADLLGKYPDLMEGFNDFLERCERIDGFLAGVMGKKTLWNEGNSSKALRIDDKEKEPKREGEGGKEKDRYNLKYWGKSIQELDLSNCQRCTPSYRLLPEDYPISSASQRSELGAQVLNDHWVSVTSGSEDYSFKHMRRNQYEESLFRCEDDRFELDMLLESVSSTAKRAEELLNSTNNNSIGSDGPIRIEDHFTALNLRCIERLYGDHGLDVMDILRKNPSLALPVILTRLKQKQEEWTKCRSDFNKVWAEIYSKNHYKSLDHRSFYFKQQDSKNLSTKSLVAEIKEIKEKRQKEDDVLLSIAAGSRHSVIPNMEFEYADSEVHEDVFKIIKYSCEEVCSTKDQLNKVLRFWTTFLEPMLGVHARLHGSEANEDDGVSKRKTAKSTTASVLESEGSPKADATITNLKQPKSNCNGDSNTSPQRANFSRTGFMNVEALAKDGAAASGERLSNPDTAVTAGPDVNHGRGANPSRTTNGPLEEANEAKPSMEDMLSSEGGEISRLNQLTNGEFAEGSRLSGYNEDSVDPCKNEKKKDSNLQALPEKNRSNEGMQGQMGGHEEICADAAGENDVDADDEDSENISEAGEDVSGSESAADECSREEHEEEEDGEHDDLDGKAESEGEAENTSEAHCDEKKGRRVFYGNDTFYVLFRLHQTLYERILSAKVNSISGESKWRTTKDSSSDPYARFMSALFSLLDGSSDNTKFEDDCRSLIGNQSYVLFTLDKLIYKLVKQLQTVSSDEVDCKLLQLYEYEKSRKPEKYVDSVYYENVHVLLHDENIYRLECTSSPTRLSIQLMDDGNEKSEVVAVSVDPNFASYLHNDYLSVVHGKKESSAVMLKRNMSKYANLDESTALYMATENVLIMNGLECKMAAASSKISYVLDTEDYFIRLGRRKAAGRSSRNEKARVQRFHQFLAANI</sequence>
<dbReference type="InterPro" id="IPR031693">
    <property type="entry name" value="Sin3_C"/>
</dbReference>
<feature type="compositionally biased region" description="Polar residues" evidence="5">
    <location>
        <begin position="694"/>
        <end position="717"/>
    </location>
</feature>
<feature type="region of interest" description="Disordered" evidence="5">
    <location>
        <begin position="734"/>
        <end position="786"/>
    </location>
</feature>
<evidence type="ECO:0000313" key="7">
    <source>
        <dbReference type="EMBL" id="KAL0450614.1"/>
    </source>
</evidence>
<evidence type="ECO:0000256" key="5">
    <source>
        <dbReference type="SAM" id="MobiDB-lite"/>
    </source>
</evidence>
<reference evidence="7" key="2">
    <citation type="journal article" date="2024" name="Plant">
        <title>Genomic evolution and insights into agronomic trait innovations of Sesamum species.</title>
        <authorList>
            <person name="Miao H."/>
            <person name="Wang L."/>
            <person name="Qu L."/>
            <person name="Liu H."/>
            <person name="Sun Y."/>
            <person name="Le M."/>
            <person name="Wang Q."/>
            <person name="Wei S."/>
            <person name="Zheng Y."/>
            <person name="Lin W."/>
            <person name="Duan Y."/>
            <person name="Cao H."/>
            <person name="Xiong S."/>
            <person name="Wang X."/>
            <person name="Wei L."/>
            <person name="Li C."/>
            <person name="Ma Q."/>
            <person name="Ju M."/>
            <person name="Zhao R."/>
            <person name="Li G."/>
            <person name="Mu C."/>
            <person name="Tian Q."/>
            <person name="Mei H."/>
            <person name="Zhang T."/>
            <person name="Gao T."/>
            <person name="Zhang H."/>
        </authorList>
    </citation>
    <scope>NUCLEOTIDE SEQUENCE</scope>
    <source>
        <strain evidence="7">KEN1</strain>
    </source>
</reference>
<evidence type="ECO:0000256" key="2">
    <source>
        <dbReference type="ARBA" id="ARBA00022491"/>
    </source>
</evidence>
<dbReference type="PANTHER" id="PTHR12346:SF8">
    <property type="entry name" value="PAIRED AMPHIPATHIC HELIX PROTEIN SIN3-LIKE 2"/>
    <property type="match status" value="1"/>
</dbReference>
<evidence type="ECO:0000256" key="3">
    <source>
        <dbReference type="ARBA" id="ARBA00023242"/>
    </source>
</evidence>
<dbReference type="GO" id="GO:0000118">
    <property type="term" value="C:histone deacetylase complex"/>
    <property type="evidence" value="ECO:0007669"/>
    <property type="project" value="TreeGrafter"/>
</dbReference>
<dbReference type="InterPro" id="IPR003822">
    <property type="entry name" value="PAH"/>
</dbReference>
<dbReference type="InterPro" id="IPR013194">
    <property type="entry name" value="HDAC_interact_dom"/>
</dbReference>
<feature type="compositionally biased region" description="Acidic residues" evidence="5">
    <location>
        <begin position="894"/>
        <end position="904"/>
    </location>
</feature>
<dbReference type="Pfam" id="PF02671">
    <property type="entry name" value="PAH"/>
    <property type="match status" value="3"/>
</dbReference>
<feature type="compositionally biased region" description="Basic and acidic residues" evidence="5">
    <location>
        <begin position="817"/>
        <end position="827"/>
    </location>
</feature>
<dbReference type="SUPFAM" id="SSF47762">
    <property type="entry name" value="PAH2 domain"/>
    <property type="match status" value="3"/>
</dbReference>
<evidence type="ECO:0000256" key="1">
    <source>
        <dbReference type="ARBA" id="ARBA00004123"/>
    </source>
</evidence>
<dbReference type="InterPro" id="IPR039774">
    <property type="entry name" value="Sin3-like"/>
</dbReference>
<dbReference type="PANTHER" id="PTHR12346">
    <property type="entry name" value="SIN3B-RELATED"/>
    <property type="match status" value="1"/>
</dbReference>
<organism evidence="7">
    <name type="scientific">Sesamum latifolium</name>
    <dbReference type="NCBI Taxonomy" id="2727402"/>
    <lineage>
        <taxon>Eukaryota</taxon>
        <taxon>Viridiplantae</taxon>
        <taxon>Streptophyta</taxon>
        <taxon>Embryophyta</taxon>
        <taxon>Tracheophyta</taxon>
        <taxon>Spermatophyta</taxon>
        <taxon>Magnoliopsida</taxon>
        <taxon>eudicotyledons</taxon>
        <taxon>Gunneridae</taxon>
        <taxon>Pentapetalae</taxon>
        <taxon>asterids</taxon>
        <taxon>lamiids</taxon>
        <taxon>Lamiales</taxon>
        <taxon>Pedaliaceae</taxon>
        <taxon>Sesamum</taxon>
    </lineage>
</organism>
<accession>A0AAW2XBM6</accession>
<feature type="region of interest" description="Disordered" evidence="5">
    <location>
        <begin position="805"/>
        <end position="846"/>
    </location>
</feature>
<dbReference type="Pfam" id="PF16879">
    <property type="entry name" value="Sin3a_C"/>
    <property type="match status" value="1"/>
</dbReference>
<dbReference type="GO" id="GO:0000785">
    <property type="term" value="C:chromatin"/>
    <property type="evidence" value="ECO:0007669"/>
    <property type="project" value="TreeGrafter"/>
</dbReference>
<dbReference type="PROSITE" id="PS51477">
    <property type="entry name" value="PAH"/>
    <property type="match status" value="2"/>
</dbReference>
<dbReference type="AlphaFoldDB" id="A0AAW2XBM6"/>
<gene>
    <name evidence="7" type="ORF">Slati_1617800</name>
</gene>
<keyword evidence="3 4" id="KW-0539">Nucleus</keyword>
<feature type="compositionally biased region" description="Acidic residues" evidence="5">
    <location>
        <begin position="860"/>
        <end position="877"/>
    </location>
</feature>
<dbReference type="GO" id="GO:0000122">
    <property type="term" value="P:negative regulation of transcription by RNA polymerase II"/>
    <property type="evidence" value="ECO:0007669"/>
    <property type="project" value="TreeGrafter"/>
</dbReference>
<protein>
    <submittedName>
        <fullName evidence="7">Paired amphipathic helix protein Sin3-like 2</fullName>
    </submittedName>
</protein>
<keyword evidence="2" id="KW-0678">Repressor</keyword>
<evidence type="ECO:0000259" key="6">
    <source>
        <dbReference type="SMART" id="SM00761"/>
    </source>
</evidence>
<dbReference type="EMBL" id="JACGWN010000005">
    <property type="protein sequence ID" value="KAL0450614.1"/>
    <property type="molecule type" value="Genomic_DNA"/>
</dbReference>
<name>A0AAW2XBM6_9LAMI</name>
<dbReference type="SMART" id="SM00761">
    <property type="entry name" value="HDAC_interact"/>
    <property type="match status" value="1"/>
</dbReference>
<feature type="region of interest" description="Disordered" evidence="5">
    <location>
        <begin position="662"/>
        <end position="717"/>
    </location>
</feature>
<dbReference type="FunFam" id="1.20.1160.11:FF:000002">
    <property type="entry name" value="Paired amphipathic helix protein SIN3"/>
    <property type="match status" value="1"/>
</dbReference>
<feature type="region of interest" description="Disordered" evidence="5">
    <location>
        <begin position="860"/>
        <end position="923"/>
    </location>
</feature>
<dbReference type="Pfam" id="PF08295">
    <property type="entry name" value="Sin3_corepress"/>
    <property type="match status" value="1"/>
</dbReference>
<feature type="compositionally biased region" description="Basic and acidic residues" evidence="5">
    <location>
        <begin position="213"/>
        <end position="226"/>
    </location>
</feature>
<dbReference type="InterPro" id="IPR036600">
    <property type="entry name" value="PAH_sf"/>
</dbReference>
<feature type="domain" description="Histone deacetylase interacting" evidence="6">
    <location>
        <begin position="378"/>
        <end position="478"/>
    </location>
</feature>
<comment type="caution">
    <text evidence="7">The sequence shown here is derived from an EMBL/GenBank/DDBJ whole genome shotgun (WGS) entry which is preliminary data.</text>
</comment>
<proteinExistence type="predicted"/>
<feature type="region of interest" description="Disordered" evidence="5">
    <location>
        <begin position="111"/>
        <end position="226"/>
    </location>
</feature>
<comment type="subcellular location">
    <subcellularLocation>
        <location evidence="1 4">Nucleus</location>
    </subcellularLocation>
</comment>
<feature type="compositionally biased region" description="Basic and acidic residues" evidence="5">
    <location>
        <begin position="143"/>
        <end position="200"/>
    </location>
</feature>
<dbReference type="GO" id="GO:0003714">
    <property type="term" value="F:transcription corepressor activity"/>
    <property type="evidence" value="ECO:0007669"/>
    <property type="project" value="InterPro"/>
</dbReference>
<dbReference type="Gene3D" id="1.20.1160.11">
    <property type="entry name" value="Paired amphipathic helix"/>
    <property type="match status" value="2"/>
</dbReference>
<reference evidence="7" key="1">
    <citation type="submission" date="2020-06" db="EMBL/GenBank/DDBJ databases">
        <authorList>
            <person name="Li T."/>
            <person name="Hu X."/>
            <person name="Zhang T."/>
            <person name="Song X."/>
            <person name="Zhang H."/>
            <person name="Dai N."/>
            <person name="Sheng W."/>
            <person name="Hou X."/>
            <person name="Wei L."/>
        </authorList>
    </citation>
    <scope>NUCLEOTIDE SEQUENCE</scope>
    <source>
        <strain evidence="7">KEN1</strain>
        <tissue evidence="7">Leaf</tissue>
    </source>
</reference>